<dbReference type="GO" id="GO:0005509">
    <property type="term" value="F:calcium ion binding"/>
    <property type="evidence" value="ECO:0007669"/>
    <property type="project" value="InterPro"/>
</dbReference>
<dbReference type="AlphaFoldDB" id="A0A418W9E7"/>
<evidence type="ECO:0000313" key="2">
    <source>
        <dbReference type="Proteomes" id="UP000284605"/>
    </source>
</evidence>
<accession>A0A418W9E7</accession>
<reference evidence="1 2" key="1">
    <citation type="submission" date="2018-09" db="EMBL/GenBank/DDBJ databases">
        <authorList>
            <person name="Zhu H."/>
        </authorList>
    </citation>
    <scope>NUCLEOTIDE SEQUENCE [LARGE SCALE GENOMIC DNA]</scope>
    <source>
        <strain evidence="1 2">K1W22B-8</strain>
    </source>
</reference>
<dbReference type="PRINTS" id="PR00313">
    <property type="entry name" value="CABNDNGRPT"/>
</dbReference>
<protein>
    <submittedName>
        <fullName evidence="1">Calcium-binding protein</fullName>
    </submittedName>
</protein>
<dbReference type="EMBL" id="QYUK01000011">
    <property type="protein sequence ID" value="RJF86633.1"/>
    <property type="molecule type" value="Genomic_DNA"/>
</dbReference>
<organism evidence="1 2">
    <name type="scientific">Oleomonas cavernae</name>
    <dbReference type="NCBI Taxonomy" id="2320859"/>
    <lineage>
        <taxon>Bacteria</taxon>
        <taxon>Pseudomonadati</taxon>
        <taxon>Pseudomonadota</taxon>
        <taxon>Alphaproteobacteria</taxon>
        <taxon>Acetobacterales</taxon>
        <taxon>Acetobacteraceae</taxon>
        <taxon>Oleomonas</taxon>
    </lineage>
</organism>
<dbReference type="InterPro" id="IPR001343">
    <property type="entry name" value="Hemolysn_Ca-bd"/>
</dbReference>
<name>A0A418W9E7_9PROT</name>
<comment type="caution">
    <text evidence="1">The sequence shown here is derived from an EMBL/GenBank/DDBJ whole genome shotgun (WGS) entry which is preliminary data.</text>
</comment>
<dbReference type="SUPFAM" id="SSF51120">
    <property type="entry name" value="beta-Roll"/>
    <property type="match status" value="2"/>
</dbReference>
<evidence type="ECO:0000313" key="1">
    <source>
        <dbReference type="EMBL" id="RJF86633.1"/>
    </source>
</evidence>
<sequence length="260" mass="26441">MGDIASEANGGGVDEVRTSVSFTLGSGLEKLTITSGQAVDGTGNTLANTLTGGTGANVLSGLGGDDLLIGGKGNDTLDGGTGIDAMRGGLGNDTYVVDRFTDVIDESDGGGNDTIILTAAGAFTLPDTIENIILANAPFGWAIGNDLNNEMIGTTGVDIFEGRGGADILTGNPVAGSGSSDIFVYGALGFGKDTITDFKAGEYLYDVLEFDTDIFADFADAMAHATQANADVVIAYDGLNKITLQNVILADLVVANFDFV</sequence>
<gene>
    <name evidence="1" type="ORF">D3874_06025</name>
</gene>
<keyword evidence="2" id="KW-1185">Reference proteome</keyword>
<proteinExistence type="predicted"/>
<dbReference type="InterPro" id="IPR018511">
    <property type="entry name" value="Hemolysin-typ_Ca-bd_CS"/>
</dbReference>
<dbReference type="Proteomes" id="UP000284605">
    <property type="component" value="Unassembled WGS sequence"/>
</dbReference>
<dbReference type="Pfam" id="PF00353">
    <property type="entry name" value="HemolysinCabind"/>
    <property type="match status" value="2"/>
</dbReference>
<dbReference type="RefSeq" id="WP_119777279.1">
    <property type="nucleotide sequence ID" value="NZ_QYUK01000011.1"/>
</dbReference>
<dbReference type="PROSITE" id="PS00330">
    <property type="entry name" value="HEMOLYSIN_CALCIUM"/>
    <property type="match status" value="1"/>
</dbReference>
<dbReference type="InterPro" id="IPR011049">
    <property type="entry name" value="Serralysin-like_metalloprot_C"/>
</dbReference>
<dbReference type="Gene3D" id="2.150.10.10">
    <property type="entry name" value="Serralysin-like metalloprotease, C-terminal"/>
    <property type="match status" value="2"/>
</dbReference>